<dbReference type="Proteomes" id="UP000247150">
    <property type="component" value="Unassembled WGS sequence"/>
</dbReference>
<dbReference type="AlphaFoldDB" id="A0A2V3A5W9"/>
<evidence type="ECO:0000313" key="2">
    <source>
        <dbReference type="EMBL" id="PWW32403.1"/>
    </source>
</evidence>
<gene>
    <name evidence="2" type="ORF">DFO73_101667</name>
</gene>
<proteinExistence type="predicted"/>
<evidence type="ECO:0000313" key="3">
    <source>
        <dbReference type="Proteomes" id="UP000247150"/>
    </source>
</evidence>
<accession>A0A2V3A5W9</accession>
<protein>
    <submittedName>
        <fullName evidence="2">Uncharacterized protein</fullName>
    </submittedName>
</protein>
<comment type="caution">
    <text evidence="2">The sequence shown here is derived from an EMBL/GenBank/DDBJ whole genome shotgun (WGS) entry which is preliminary data.</text>
</comment>
<organism evidence="2 3">
    <name type="scientific">Cytobacillus oceanisediminis</name>
    <dbReference type="NCBI Taxonomy" id="665099"/>
    <lineage>
        <taxon>Bacteria</taxon>
        <taxon>Bacillati</taxon>
        <taxon>Bacillota</taxon>
        <taxon>Bacilli</taxon>
        <taxon>Bacillales</taxon>
        <taxon>Bacillaceae</taxon>
        <taxon>Cytobacillus</taxon>
    </lineage>
</organism>
<keyword evidence="1" id="KW-0472">Membrane</keyword>
<evidence type="ECO:0000256" key="1">
    <source>
        <dbReference type="SAM" id="Phobius"/>
    </source>
</evidence>
<keyword evidence="1" id="KW-0812">Transmembrane</keyword>
<keyword evidence="1" id="KW-1133">Transmembrane helix</keyword>
<name>A0A2V3A5W9_9BACI</name>
<reference evidence="2 3" key="1">
    <citation type="submission" date="2018-05" db="EMBL/GenBank/DDBJ databases">
        <title>Freshwater and sediment microbial communities from various areas in North America, analyzing microbe dynamics in response to fracking.</title>
        <authorList>
            <person name="Lamendella R."/>
        </authorList>
    </citation>
    <scope>NUCLEOTIDE SEQUENCE [LARGE SCALE GENOMIC DNA]</scope>
    <source>
        <strain evidence="2 3">15_TX</strain>
    </source>
</reference>
<dbReference type="EMBL" id="QGTW01000001">
    <property type="protein sequence ID" value="PWW32403.1"/>
    <property type="molecule type" value="Genomic_DNA"/>
</dbReference>
<sequence>MVEIFLYIGTYLSVSLALGWLITIGFDLFMK</sequence>
<feature type="transmembrane region" description="Helical" evidence="1">
    <location>
        <begin position="6"/>
        <end position="29"/>
    </location>
</feature>